<feature type="active site" description="Proton acceptor" evidence="6">
    <location>
        <position position="55"/>
    </location>
</feature>
<gene>
    <name evidence="8" type="ORF">NLK58_19875</name>
</gene>
<evidence type="ECO:0000313" key="8">
    <source>
        <dbReference type="EMBL" id="WZF88532.1"/>
    </source>
</evidence>
<comment type="similarity">
    <text evidence="6">Belongs to the DarT ADP-ribosyltransferase family.</text>
</comment>
<dbReference type="PROSITE" id="PS52018">
    <property type="entry name" value="DART"/>
    <property type="match status" value="1"/>
</dbReference>
<dbReference type="Proteomes" id="UP001475781">
    <property type="component" value="Chromosome"/>
</dbReference>
<dbReference type="Pfam" id="PF14487">
    <property type="entry name" value="DarT"/>
    <property type="match status" value="1"/>
</dbReference>
<keyword evidence="5 6" id="KW-0238">DNA-binding</keyword>
<feature type="active site" evidence="6">
    <location>
        <position position="168"/>
    </location>
</feature>
<evidence type="ECO:0000256" key="2">
    <source>
        <dbReference type="ARBA" id="ARBA00022676"/>
    </source>
</evidence>
<feature type="binding site" evidence="6">
    <location>
        <position position="55"/>
    </location>
    <ligand>
        <name>NAD(+)</name>
        <dbReference type="ChEBI" id="CHEBI:57540"/>
    </ligand>
</feature>
<evidence type="ECO:0000256" key="4">
    <source>
        <dbReference type="ARBA" id="ARBA00022695"/>
    </source>
</evidence>
<evidence type="ECO:0000259" key="7">
    <source>
        <dbReference type="PROSITE" id="PS52018"/>
    </source>
</evidence>
<keyword evidence="3 6" id="KW-0808">Transferase</keyword>
<feature type="domain" description="DarT" evidence="7">
    <location>
        <begin position="12"/>
        <end position="215"/>
    </location>
</feature>
<dbReference type="RefSeq" id="WP_341581584.1">
    <property type="nucleotide sequence ID" value="NZ_CP101118.1"/>
</dbReference>
<protein>
    <submittedName>
        <fullName evidence="8">DUF4433 domain-containing protein</fullName>
    </submittedName>
</protein>
<dbReference type="EMBL" id="CP101118">
    <property type="protein sequence ID" value="WZF88532.1"/>
    <property type="molecule type" value="Genomic_DNA"/>
</dbReference>
<proteinExistence type="inferred from homology"/>
<evidence type="ECO:0000256" key="1">
    <source>
        <dbReference type="ARBA" id="ARBA00022649"/>
    </source>
</evidence>
<comment type="caution">
    <text evidence="6">Lacks conserved residue(s) required for the propagation of feature annotation.</text>
</comment>
<evidence type="ECO:0000256" key="6">
    <source>
        <dbReference type="PROSITE-ProRule" id="PRU01362"/>
    </source>
</evidence>
<organism evidence="8 9">
    <name type="scientific">Marinobacter metalliresistant</name>
    <dbReference type="NCBI Taxonomy" id="2961995"/>
    <lineage>
        <taxon>Bacteria</taxon>
        <taxon>Pseudomonadati</taxon>
        <taxon>Pseudomonadota</taxon>
        <taxon>Gammaproteobacteria</taxon>
        <taxon>Pseudomonadales</taxon>
        <taxon>Marinobacteraceae</taxon>
        <taxon>Marinobacter</taxon>
    </lineage>
</organism>
<keyword evidence="2 6" id="KW-0328">Glycosyltransferase</keyword>
<keyword evidence="1 6" id="KW-1277">Toxin-antitoxin system</keyword>
<evidence type="ECO:0000256" key="3">
    <source>
        <dbReference type="ARBA" id="ARBA00022679"/>
    </source>
</evidence>
<keyword evidence="4 6" id="KW-0548">Nucleotidyltransferase</keyword>
<name>A0ABZ2W1H1_9GAMM</name>
<comment type="catalytic activity">
    <reaction evidence="6">
        <text>a thymidine in DNA + NAD(+) = an N-(ADP-alpha-D-ribosyl)-thymidine in DNA + nicotinamide + H(+)</text>
        <dbReference type="Rhea" id="RHEA:71651"/>
        <dbReference type="Rhea" id="RHEA-COMP:13556"/>
        <dbReference type="Rhea" id="RHEA-COMP:18051"/>
        <dbReference type="ChEBI" id="CHEBI:15378"/>
        <dbReference type="ChEBI" id="CHEBI:17154"/>
        <dbReference type="ChEBI" id="CHEBI:57540"/>
        <dbReference type="ChEBI" id="CHEBI:137386"/>
        <dbReference type="ChEBI" id="CHEBI:191199"/>
    </reaction>
</comment>
<accession>A0ABZ2W1H1</accession>
<evidence type="ECO:0000313" key="9">
    <source>
        <dbReference type="Proteomes" id="UP001475781"/>
    </source>
</evidence>
<keyword evidence="9" id="KW-1185">Reference proteome</keyword>
<evidence type="ECO:0000256" key="5">
    <source>
        <dbReference type="ARBA" id="ARBA00023125"/>
    </source>
</evidence>
<feature type="binding site" evidence="6">
    <location>
        <begin position="16"/>
        <end position="18"/>
    </location>
    <ligand>
        <name>NAD(+)</name>
        <dbReference type="ChEBI" id="CHEBI:57540"/>
    </ligand>
</feature>
<sequence>MGFEQSLHPDKALIFRITHRKNVPWLLDHGLHCSSSELQDGNFITIGNQDLIQDRSIHEVPIDPGGVLSDYIPFYFTPYSPMLLNIVTGRNVQKRSKSDIVILVSSIPKVDEAGIPFLFTDRHARLINAAFSNRKEDLATMVRWDLLQARDFKKDPEDPEKSELYQAEALVHRHLPVDALLGIVAYNDLTKDEVQALVDDRQLDLSVYSRPTWFFR</sequence>
<dbReference type="InterPro" id="IPR029494">
    <property type="entry name" value="DarT"/>
</dbReference>
<reference evidence="8 9" key="1">
    <citation type="submission" date="2022-07" db="EMBL/GenBank/DDBJ databases">
        <title>A copper resistant bacterium isolated from sediment samples of deep sea hydrothermal areas.</title>
        <authorList>
            <person name="Zeng X."/>
        </authorList>
    </citation>
    <scope>NUCLEOTIDE SEQUENCE [LARGE SCALE GENOMIC DNA]</scope>
    <source>
        <strain evidence="9">CuT 6</strain>
    </source>
</reference>